<organism evidence="2 3">
    <name type="scientific">Dyella telluris</name>
    <dbReference type="NCBI Taxonomy" id="2763498"/>
    <lineage>
        <taxon>Bacteria</taxon>
        <taxon>Pseudomonadati</taxon>
        <taxon>Pseudomonadota</taxon>
        <taxon>Gammaproteobacteria</taxon>
        <taxon>Lysobacterales</taxon>
        <taxon>Rhodanobacteraceae</taxon>
        <taxon>Dyella</taxon>
    </lineage>
</organism>
<name>A0A7G8Q1P8_9GAMM</name>
<feature type="transmembrane region" description="Helical" evidence="1">
    <location>
        <begin position="102"/>
        <end position="122"/>
    </location>
</feature>
<accession>A0A7G8Q1P8</accession>
<feature type="transmembrane region" description="Helical" evidence="1">
    <location>
        <begin position="44"/>
        <end position="61"/>
    </location>
</feature>
<dbReference type="AlphaFoldDB" id="A0A7G8Q1P8"/>
<gene>
    <name evidence="2" type="ORF">H8F01_16675</name>
</gene>
<evidence type="ECO:0000313" key="2">
    <source>
        <dbReference type="EMBL" id="QNK00706.1"/>
    </source>
</evidence>
<keyword evidence="1" id="KW-0812">Transmembrane</keyword>
<proteinExistence type="predicted"/>
<evidence type="ECO:0000313" key="3">
    <source>
        <dbReference type="Proteomes" id="UP000515873"/>
    </source>
</evidence>
<protein>
    <submittedName>
        <fullName evidence="2">Uncharacterized protein</fullName>
    </submittedName>
</protein>
<keyword evidence="1" id="KW-1133">Transmembrane helix</keyword>
<dbReference type="RefSeq" id="WP_187056178.1">
    <property type="nucleotide sequence ID" value="NZ_CP060412.1"/>
</dbReference>
<evidence type="ECO:0000256" key="1">
    <source>
        <dbReference type="SAM" id="Phobius"/>
    </source>
</evidence>
<sequence>MSPLRWLTGLKWLLLANVAASILHYTDNVLFFGEYPEPTWINPSIVDAFWFVMTPLAWLGYRQVRRGATLTGSLVLLGYGVANLLSLGHYRYAPMHAISHRINAFILLEAALAIMLIAYLAMPRRRTADAVEAK</sequence>
<keyword evidence="3" id="KW-1185">Reference proteome</keyword>
<reference evidence="2 3" key="1">
    <citation type="submission" date="2020-08" db="EMBL/GenBank/DDBJ databases">
        <title>Dyella sp. G9 isolated from forest soil.</title>
        <authorList>
            <person name="Fu J."/>
            <person name="Qiu L."/>
        </authorList>
    </citation>
    <scope>NUCLEOTIDE SEQUENCE [LARGE SCALE GENOMIC DNA]</scope>
    <source>
        <strain evidence="2 3">G9</strain>
    </source>
</reference>
<dbReference type="EMBL" id="CP060412">
    <property type="protein sequence ID" value="QNK00706.1"/>
    <property type="molecule type" value="Genomic_DNA"/>
</dbReference>
<keyword evidence="1" id="KW-0472">Membrane</keyword>
<dbReference type="Proteomes" id="UP000515873">
    <property type="component" value="Chromosome"/>
</dbReference>
<dbReference type="KEGG" id="dtl:H8F01_16675"/>
<feature type="transmembrane region" description="Helical" evidence="1">
    <location>
        <begin position="68"/>
        <end position="90"/>
    </location>
</feature>